<evidence type="ECO:0000256" key="1">
    <source>
        <dbReference type="ARBA" id="ARBA00004442"/>
    </source>
</evidence>
<evidence type="ECO:0000256" key="5">
    <source>
        <dbReference type="SAM" id="SignalP"/>
    </source>
</evidence>
<evidence type="ECO:0000256" key="3">
    <source>
        <dbReference type="ARBA" id="ARBA00023237"/>
    </source>
</evidence>
<dbReference type="InterPro" id="IPR036942">
    <property type="entry name" value="Beta-barrel_TonB_sf"/>
</dbReference>
<keyword evidence="3" id="KW-0998">Cell outer membrane</keyword>
<evidence type="ECO:0000256" key="4">
    <source>
        <dbReference type="SAM" id="MobiDB-lite"/>
    </source>
</evidence>
<dbReference type="Gene3D" id="2.60.40.1120">
    <property type="entry name" value="Carboxypeptidase-like, regulatory domain"/>
    <property type="match status" value="1"/>
</dbReference>
<feature type="signal peptide" evidence="5">
    <location>
        <begin position="1"/>
        <end position="20"/>
    </location>
</feature>
<evidence type="ECO:0000313" key="8">
    <source>
        <dbReference type="Proteomes" id="UP000765802"/>
    </source>
</evidence>
<evidence type="ECO:0000313" key="7">
    <source>
        <dbReference type="EMBL" id="MBC6489420.1"/>
    </source>
</evidence>
<dbReference type="Gene3D" id="2.40.170.20">
    <property type="entry name" value="TonB-dependent receptor, beta-barrel domain"/>
    <property type="match status" value="1"/>
</dbReference>
<comment type="subcellular location">
    <subcellularLocation>
        <location evidence="1">Cell outer membrane</location>
    </subcellularLocation>
</comment>
<dbReference type="SUPFAM" id="SSF56935">
    <property type="entry name" value="Porins"/>
    <property type="match status" value="1"/>
</dbReference>
<dbReference type="Pfam" id="PF14905">
    <property type="entry name" value="OMP_b-brl_3"/>
    <property type="match status" value="1"/>
</dbReference>
<dbReference type="Gene3D" id="2.170.130.10">
    <property type="entry name" value="TonB-dependent receptor, plug domain"/>
    <property type="match status" value="1"/>
</dbReference>
<dbReference type="RefSeq" id="WP_187254781.1">
    <property type="nucleotide sequence ID" value="NZ_JBHULF010000006.1"/>
</dbReference>
<keyword evidence="5" id="KW-0732">Signal</keyword>
<dbReference type="InterPro" id="IPR037066">
    <property type="entry name" value="Plug_dom_sf"/>
</dbReference>
<sequence>MKNIYTLFFLLIATTSVVFAQSAGILKGQLSDSKGAAIEAATISVLNAADKKLVKITTSDKEGKFELNNLADGEYLVQISAMGFNTFNSAVQTIKAGQETILGTLKLEPASADLKAVTVTARKAMVEVKADKTVVNVDAFISNAGGTALEVLEKSPGISVDRDGNISLKGKQGVIVLIDGKQTYLGGQDLANYLRNTPSNQLETVEIMTQPSAKFDASGNSGIINIRTKKGRQNGFNGSVNLGYIQGVYPKSSNSLNLNYKKDKISVFSTLSYSYWQGFNSLNLDRKFRVKDSDDLSAVFDQKTDGGFNSTNAGLRVGADYQIDKNTSLGVQVNGTYNPRNFMADSRADIYDGKGLLDSSNRAFSENTDKWKNYGANLNFRKKLDTTGREISADLDYIWYGSKAKQTSDNYTFYQPGNILTDSFLLKGDLPSDIRIYSAKVDYVHPLGKAGKIEAGVKSSYVKTDNDARYTTWDADSKTWEIDQSRSNHFLYEENINAVYVNYNREFKKWSLQTGLRMEHTNAKGKQLSNNESFKRDYVQLFPTAFASYKLNDKNQLNASYGRRIERPNYKDMNPFQYFLDQYTYQAGNPYLQPQFSHNIEFSHNYKGVLNTTLNYTMTTDIINDILKQNDSTKVTFQTKENIAKRRNIGLAISYNQPLTKWWTVSVFGNIFHNQFEGMVNNLPLDAGFTSFMGNINNQFKFGKSWGGEISGFYRSKAQEAGILIAKPMGMFSFGLSKQVLKTKGTIKLSVSDPFRLMKFRGETVFGPIDTKINAQWDNRRVALNFSYRFGKLQNGGPQRRKSGSATDEQNRVGSGNQQ</sequence>
<dbReference type="EMBL" id="MBUA01000001">
    <property type="protein sequence ID" value="MBC6489420.1"/>
    <property type="molecule type" value="Genomic_DNA"/>
</dbReference>
<accession>A0ABR7M320</accession>
<keyword evidence="2" id="KW-0472">Membrane</keyword>
<dbReference type="InterPro" id="IPR013784">
    <property type="entry name" value="Carb-bd-like_fold"/>
</dbReference>
<proteinExistence type="predicted"/>
<organism evidence="7 8">
    <name type="scientific">Flavihumibacter stibioxidans</name>
    <dbReference type="NCBI Taxonomy" id="1834163"/>
    <lineage>
        <taxon>Bacteria</taxon>
        <taxon>Pseudomonadati</taxon>
        <taxon>Bacteroidota</taxon>
        <taxon>Chitinophagia</taxon>
        <taxon>Chitinophagales</taxon>
        <taxon>Chitinophagaceae</taxon>
        <taxon>Flavihumibacter</taxon>
    </lineage>
</organism>
<reference evidence="7 8" key="1">
    <citation type="submission" date="2016-07" db="EMBL/GenBank/DDBJ databases">
        <title>Genome analysis of Flavihumibacter stibioxidans YS-17.</title>
        <authorList>
            <person name="Shi K."/>
            <person name="Han Y."/>
            <person name="Wang G."/>
        </authorList>
    </citation>
    <scope>NUCLEOTIDE SEQUENCE [LARGE SCALE GENOMIC DNA]</scope>
    <source>
        <strain evidence="7 8">YS-17</strain>
    </source>
</reference>
<dbReference type="SUPFAM" id="SSF49452">
    <property type="entry name" value="Starch-binding domain-like"/>
    <property type="match status" value="1"/>
</dbReference>
<feature type="compositionally biased region" description="Polar residues" evidence="4">
    <location>
        <begin position="804"/>
        <end position="819"/>
    </location>
</feature>
<protein>
    <recommendedName>
        <fullName evidence="6">Outer membrane protein beta-barrel domain-containing protein</fullName>
    </recommendedName>
</protein>
<keyword evidence="8" id="KW-1185">Reference proteome</keyword>
<dbReference type="Proteomes" id="UP000765802">
    <property type="component" value="Unassembled WGS sequence"/>
</dbReference>
<feature type="chain" id="PRO_5046619042" description="Outer membrane protein beta-barrel domain-containing protein" evidence="5">
    <location>
        <begin position="21"/>
        <end position="819"/>
    </location>
</feature>
<gene>
    <name evidence="7" type="ORF">BC349_00440</name>
</gene>
<feature type="domain" description="Outer membrane protein beta-barrel" evidence="6">
    <location>
        <begin position="382"/>
        <end position="788"/>
    </location>
</feature>
<dbReference type="PANTHER" id="PTHR40980">
    <property type="entry name" value="PLUG DOMAIN-CONTAINING PROTEIN"/>
    <property type="match status" value="1"/>
</dbReference>
<name>A0ABR7M320_9BACT</name>
<dbReference type="Pfam" id="PF13620">
    <property type="entry name" value="CarboxypepD_reg"/>
    <property type="match status" value="1"/>
</dbReference>
<comment type="caution">
    <text evidence="7">The sequence shown here is derived from an EMBL/GenBank/DDBJ whole genome shotgun (WGS) entry which is preliminary data.</text>
</comment>
<dbReference type="PANTHER" id="PTHR40980:SF4">
    <property type="entry name" value="TONB-DEPENDENT RECEPTOR-LIKE BETA-BARREL DOMAIN-CONTAINING PROTEIN"/>
    <property type="match status" value="1"/>
</dbReference>
<feature type="region of interest" description="Disordered" evidence="4">
    <location>
        <begin position="794"/>
        <end position="819"/>
    </location>
</feature>
<evidence type="ECO:0000259" key="6">
    <source>
        <dbReference type="Pfam" id="PF14905"/>
    </source>
</evidence>
<evidence type="ECO:0000256" key="2">
    <source>
        <dbReference type="ARBA" id="ARBA00023136"/>
    </source>
</evidence>
<dbReference type="InterPro" id="IPR041700">
    <property type="entry name" value="OMP_b-brl_3"/>
</dbReference>